<dbReference type="Pfam" id="PF00117">
    <property type="entry name" value="GATase"/>
    <property type="match status" value="1"/>
</dbReference>
<dbReference type="PROSITE" id="PS51273">
    <property type="entry name" value="GATASE_TYPE_1"/>
    <property type="match status" value="1"/>
</dbReference>
<dbReference type="SUPFAM" id="SSF52317">
    <property type="entry name" value="Class I glutamine amidotransferase-like"/>
    <property type="match status" value="1"/>
</dbReference>
<organism evidence="2 3">
    <name type="scientific">Diaporthe australafricana</name>
    <dbReference type="NCBI Taxonomy" id="127596"/>
    <lineage>
        <taxon>Eukaryota</taxon>
        <taxon>Fungi</taxon>
        <taxon>Dikarya</taxon>
        <taxon>Ascomycota</taxon>
        <taxon>Pezizomycotina</taxon>
        <taxon>Sordariomycetes</taxon>
        <taxon>Sordariomycetidae</taxon>
        <taxon>Diaporthales</taxon>
        <taxon>Diaporthaceae</taxon>
        <taxon>Diaporthe</taxon>
    </lineage>
</organism>
<gene>
    <name evidence="2" type="ORF">Daus18300_005482</name>
</gene>
<evidence type="ECO:0000313" key="2">
    <source>
        <dbReference type="EMBL" id="KAL1869627.1"/>
    </source>
</evidence>
<dbReference type="PANTHER" id="PTHR42695">
    <property type="entry name" value="GLUTAMINE AMIDOTRANSFERASE YLR126C-RELATED"/>
    <property type="match status" value="1"/>
</dbReference>
<dbReference type="InterPro" id="IPR029062">
    <property type="entry name" value="Class_I_gatase-like"/>
</dbReference>
<dbReference type="InterPro" id="IPR017926">
    <property type="entry name" value="GATASE"/>
</dbReference>
<name>A0ABR3X147_9PEZI</name>
<dbReference type="PANTHER" id="PTHR42695:SF5">
    <property type="entry name" value="GLUTAMINE AMIDOTRANSFERASE YLR126C-RELATED"/>
    <property type="match status" value="1"/>
</dbReference>
<sequence length="241" mass="26318">MGSKQATRVLLLKNYPVASPADHMMTESFRSNISGSMPDAQIDICCVANGETIPDPSAYDLVILSGGRVNLLEDDQPEWVADVLTTILQIAEGNSKTKLLGICWGHQAVHFALGGKLASLGEQHRIGVQEIKLAPEGRKFFQQDSLLIHKYHVRYVADIAAGFTTLSEDNEITAASSGKILTFQGHPELTYEISRTLIETSGGTYVRQNKSGLSTNGVVMEDISTLHDGRGVWTHILRWAV</sequence>
<protein>
    <recommendedName>
        <fullName evidence="1">Glutamine amidotransferase domain-containing protein</fullName>
    </recommendedName>
</protein>
<evidence type="ECO:0000259" key="1">
    <source>
        <dbReference type="Pfam" id="PF00117"/>
    </source>
</evidence>
<keyword evidence="3" id="KW-1185">Reference proteome</keyword>
<reference evidence="2 3" key="1">
    <citation type="journal article" date="2024" name="IMA Fungus">
        <title>IMA Genome - F19 : A genome assembly and annotation guide to empower mycologists, including annotated draft genome sequences of Ceratocystis pirilliformis, Diaporthe australafricana, Fusarium ophioides, Paecilomyces lecythidis, and Sporothrix stenoceras.</title>
        <authorList>
            <person name="Aylward J."/>
            <person name="Wilson A.M."/>
            <person name="Visagie C.M."/>
            <person name="Spraker J."/>
            <person name="Barnes I."/>
            <person name="Buitendag C."/>
            <person name="Ceriani C."/>
            <person name="Del Mar Angel L."/>
            <person name="du Plessis D."/>
            <person name="Fuchs T."/>
            <person name="Gasser K."/>
            <person name="Kramer D."/>
            <person name="Li W."/>
            <person name="Munsamy K."/>
            <person name="Piso A."/>
            <person name="Price J.L."/>
            <person name="Sonnekus B."/>
            <person name="Thomas C."/>
            <person name="van der Nest A."/>
            <person name="van Dijk A."/>
            <person name="van Heerden A."/>
            <person name="van Vuuren N."/>
            <person name="Yilmaz N."/>
            <person name="Duong T.A."/>
            <person name="van der Merwe N.A."/>
            <person name="Wingfield M.J."/>
            <person name="Wingfield B.D."/>
        </authorList>
    </citation>
    <scope>NUCLEOTIDE SEQUENCE [LARGE SCALE GENOMIC DNA]</scope>
    <source>
        <strain evidence="2 3">CMW 18300</strain>
    </source>
</reference>
<dbReference type="Gene3D" id="3.40.50.880">
    <property type="match status" value="1"/>
</dbReference>
<feature type="domain" description="Glutamine amidotransferase" evidence="1">
    <location>
        <begin position="28"/>
        <end position="191"/>
    </location>
</feature>
<comment type="caution">
    <text evidence="2">The sequence shown here is derived from an EMBL/GenBank/DDBJ whole genome shotgun (WGS) entry which is preliminary data.</text>
</comment>
<accession>A0ABR3X147</accession>
<dbReference type="Proteomes" id="UP001583177">
    <property type="component" value="Unassembled WGS sequence"/>
</dbReference>
<evidence type="ECO:0000313" key="3">
    <source>
        <dbReference type="Proteomes" id="UP001583177"/>
    </source>
</evidence>
<dbReference type="EMBL" id="JAWRVE010000040">
    <property type="protein sequence ID" value="KAL1869627.1"/>
    <property type="molecule type" value="Genomic_DNA"/>
</dbReference>
<proteinExistence type="predicted"/>
<dbReference type="InterPro" id="IPR044992">
    <property type="entry name" value="ChyE-like"/>
</dbReference>